<gene>
    <name evidence="1" type="ORF">DPMN_070543</name>
</gene>
<sequence>MSPTTIVGDIIKIDSKGTHKLNVLWGNTTASQSTVNPESDSTSKQVMNICHCQIQSHYTFVTPI</sequence>
<dbReference type="EMBL" id="JAIWYP010000014">
    <property type="protein sequence ID" value="KAH3711044.1"/>
    <property type="molecule type" value="Genomic_DNA"/>
</dbReference>
<dbReference type="AlphaFoldDB" id="A0A9D3Z6D5"/>
<reference evidence="1" key="2">
    <citation type="submission" date="2020-11" db="EMBL/GenBank/DDBJ databases">
        <authorList>
            <person name="McCartney M.A."/>
            <person name="Auch B."/>
            <person name="Kono T."/>
            <person name="Mallez S."/>
            <person name="Becker A."/>
            <person name="Gohl D.M."/>
            <person name="Silverstein K.A.T."/>
            <person name="Koren S."/>
            <person name="Bechman K.B."/>
            <person name="Herman A."/>
            <person name="Abrahante J.E."/>
            <person name="Garbe J."/>
        </authorList>
    </citation>
    <scope>NUCLEOTIDE SEQUENCE</scope>
    <source>
        <strain evidence="1">Duluth1</strain>
        <tissue evidence="1">Whole animal</tissue>
    </source>
</reference>
<evidence type="ECO:0000313" key="1">
    <source>
        <dbReference type="EMBL" id="KAH3711044.1"/>
    </source>
</evidence>
<comment type="caution">
    <text evidence="1">The sequence shown here is derived from an EMBL/GenBank/DDBJ whole genome shotgun (WGS) entry which is preliminary data.</text>
</comment>
<dbReference type="Proteomes" id="UP000828390">
    <property type="component" value="Unassembled WGS sequence"/>
</dbReference>
<reference evidence="1" key="1">
    <citation type="journal article" date="2019" name="bioRxiv">
        <title>The Genome of the Zebra Mussel, Dreissena polymorpha: A Resource for Invasive Species Research.</title>
        <authorList>
            <person name="McCartney M.A."/>
            <person name="Auch B."/>
            <person name="Kono T."/>
            <person name="Mallez S."/>
            <person name="Zhang Y."/>
            <person name="Obille A."/>
            <person name="Becker A."/>
            <person name="Abrahante J.E."/>
            <person name="Garbe J."/>
            <person name="Badalamenti J.P."/>
            <person name="Herman A."/>
            <person name="Mangelson H."/>
            <person name="Liachko I."/>
            <person name="Sullivan S."/>
            <person name="Sone E.D."/>
            <person name="Koren S."/>
            <person name="Silverstein K.A.T."/>
            <person name="Beckman K.B."/>
            <person name="Gohl D.M."/>
        </authorList>
    </citation>
    <scope>NUCLEOTIDE SEQUENCE</scope>
    <source>
        <strain evidence="1">Duluth1</strain>
        <tissue evidence="1">Whole animal</tissue>
    </source>
</reference>
<keyword evidence="2" id="KW-1185">Reference proteome</keyword>
<protein>
    <submittedName>
        <fullName evidence="1">Uncharacterized protein</fullName>
    </submittedName>
</protein>
<organism evidence="1 2">
    <name type="scientific">Dreissena polymorpha</name>
    <name type="common">Zebra mussel</name>
    <name type="synonym">Mytilus polymorpha</name>
    <dbReference type="NCBI Taxonomy" id="45954"/>
    <lineage>
        <taxon>Eukaryota</taxon>
        <taxon>Metazoa</taxon>
        <taxon>Spiralia</taxon>
        <taxon>Lophotrochozoa</taxon>
        <taxon>Mollusca</taxon>
        <taxon>Bivalvia</taxon>
        <taxon>Autobranchia</taxon>
        <taxon>Heteroconchia</taxon>
        <taxon>Euheterodonta</taxon>
        <taxon>Imparidentia</taxon>
        <taxon>Neoheterodontei</taxon>
        <taxon>Myida</taxon>
        <taxon>Dreissenoidea</taxon>
        <taxon>Dreissenidae</taxon>
        <taxon>Dreissena</taxon>
    </lineage>
</organism>
<evidence type="ECO:0000313" key="2">
    <source>
        <dbReference type="Proteomes" id="UP000828390"/>
    </source>
</evidence>
<proteinExistence type="predicted"/>
<name>A0A9D3Z6D5_DREPO</name>
<accession>A0A9D3Z6D5</accession>